<feature type="compositionally biased region" description="Basic and acidic residues" evidence="2">
    <location>
        <begin position="226"/>
        <end position="244"/>
    </location>
</feature>
<feature type="region of interest" description="Disordered" evidence="2">
    <location>
        <begin position="543"/>
        <end position="647"/>
    </location>
</feature>
<gene>
    <name evidence="4" type="ORF">ACEWY4_005432</name>
</gene>
<reference evidence="4 5" key="1">
    <citation type="submission" date="2024-09" db="EMBL/GenBank/DDBJ databases">
        <title>A chromosome-level genome assembly of Gray's grenadier anchovy, Coilia grayii.</title>
        <authorList>
            <person name="Fu Z."/>
        </authorList>
    </citation>
    <scope>NUCLEOTIDE SEQUENCE [LARGE SCALE GENOMIC DNA]</scope>
    <source>
        <strain evidence="4">G4</strain>
        <tissue evidence="4">Muscle</tissue>
    </source>
</reference>
<evidence type="ECO:0000256" key="1">
    <source>
        <dbReference type="SAM" id="Coils"/>
    </source>
</evidence>
<keyword evidence="1" id="KW-0175">Coiled coil</keyword>
<evidence type="ECO:0000313" key="4">
    <source>
        <dbReference type="EMBL" id="KAL2098952.1"/>
    </source>
</evidence>
<feature type="compositionally biased region" description="Basic and acidic residues" evidence="2">
    <location>
        <begin position="543"/>
        <end position="631"/>
    </location>
</feature>
<keyword evidence="5" id="KW-1185">Reference proteome</keyword>
<feature type="region of interest" description="Disordered" evidence="2">
    <location>
        <begin position="495"/>
        <end position="529"/>
    </location>
</feature>
<evidence type="ECO:0000259" key="3">
    <source>
        <dbReference type="Pfam" id="PF16209"/>
    </source>
</evidence>
<evidence type="ECO:0000313" key="5">
    <source>
        <dbReference type="Proteomes" id="UP001591681"/>
    </source>
</evidence>
<organism evidence="4 5">
    <name type="scientific">Coilia grayii</name>
    <name type="common">Gray's grenadier anchovy</name>
    <dbReference type="NCBI Taxonomy" id="363190"/>
    <lineage>
        <taxon>Eukaryota</taxon>
        <taxon>Metazoa</taxon>
        <taxon>Chordata</taxon>
        <taxon>Craniata</taxon>
        <taxon>Vertebrata</taxon>
        <taxon>Euteleostomi</taxon>
        <taxon>Actinopterygii</taxon>
        <taxon>Neopterygii</taxon>
        <taxon>Teleostei</taxon>
        <taxon>Clupei</taxon>
        <taxon>Clupeiformes</taxon>
        <taxon>Clupeoidei</taxon>
        <taxon>Engraulidae</taxon>
        <taxon>Coilinae</taxon>
        <taxon>Coilia</taxon>
    </lineage>
</organism>
<dbReference type="InterPro" id="IPR023298">
    <property type="entry name" value="ATPase_P-typ_TM_dom_sf"/>
</dbReference>
<comment type="caution">
    <text evidence="4">The sequence shown here is derived from an EMBL/GenBank/DDBJ whole genome shotgun (WGS) entry which is preliminary data.</text>
</comment>
<feature type="compositionally biased region" description="Basic and acidic residues" evidence="2">
    <location>
        <begin position="189"/>
        <end position="213"/>
    </location>
</feature>
<dbReference type="EMBL" id="JBHFQA010000005">
    <property type="protein sequence ID" value="KAL2098952.1"/>
    <property type="molecule type" value="Genomic_DNA"/>
</dbReference>
<feature type="region of interest" description="Disordered" evidence="2">
    <location>
        <begin position="45"/>
        <end position="125"/>
    </location>
</feature>
<evidence type="ECO:0000256" key="2">
    <source>
        <dbReference type="SAM" id="MobiDB-lite"/>
    </source>
</evidence>
<dbReference type="SUPFAM" id="SSF81665">
    <property type="entry name" value="Calcium ATPase, transmembrane domain M"/>
    <property type="match status" value="1"/>
</dbReference>
<dbReference type="Pfam" id="PF16209">
    <property type="entry name" value="PhoLip_ATPase_N"/>
    <property type="match status" value="1"/>
</dbReference>
<feature type="region of interest" description="Disordered" evidence="2">
    <location>
        <begin position="189"/>
        <end position="244"/>
    </location>
</feature>
<dbReference type="AlphaFoldDB" id="A0ABD1KIJ8"/>
<accession>A0ABD1KIJ8</accession>
<protein>
    <recommendedName>
        <fullName evidence="3">P-type ATPase N-terminal domain-containing protein</fullName>
    </recommendedName>
</protein>
<dbReference type="PANTHER" id="PTHR24092:SF84">
    <property type="entry name" value="PHOSPHOLIPID-TRANSPORTING ATPASE VD"/>
    <property type="match status" value="1"/>
</dbReference>
<dbReference type="Proteomes" id="UP001591681">
    <property type="component" value="Unassembled WGS sequence"/>
</dbReference>
<feature type="coiled-coil region" evidence="1">
    <location>
        <begin position="417"/>
        <end position="459"/>
    </location>
</feature>
<proteinExistence type="predicted"/>
<feature type="compositionally biased region" description="Basic and acidic residues" evidence="2">
    <location>
        <begin position="272"/>
        <end position="338"/>
    </location>
</feature>
<dbReference type="PANTHER" id="PTHR24092">
    <property type="entry name" value="PROBABLE PHOSPHOLIPID-TRANSPORTING ATPASE"/>
    <property type="match status" value="1"/>
</dbReference>
<name>A0ABD1KIJ8_9TELE</name>
<feature type="compositionally biased region" description="Basic and acidic residues" evidence="2">
    <location>
        <begin position="350"/>
        <end position="396"/>
    </location>
</feature>
<sequence>MQEKCKDIERKVQQKNSVKLKQMEEELATVAQRKEDEWKERYLEAERDAKEKDSKLQKVEKDRKESPGSIQIKEKNQRQRERLLEIQKREMNERQREIETKNREMERKEKESRQGRREGRQKWEIELQKSAKAEELKEMEKNMKMESQAELRNMEEKCNAIAQQEQDVGKEPCTQTEKQRLKAEKRCMAEEAKRDGDRSLEAEREDVEIRQQIEEENQGGGQRLVEVQRSENKDKQRQTNEEKLEIEIRVERQKVVEKTERETLLEVVPKEVKKAIEAKKENVRTTETAERQDEIHLDRDQKENQIHVPGDIEKPKKEVERGGKQEEEHNNKEKKPTPGEECYELQEALAIKKEEEQQRELEKKGQEEARRLEEVNTTEEGKLPQKDSEPVAKSPEESSAQKINAGQPRRSKWQILVEKEREKRRDALRNADERQKKALEAWKEELQRREEKKKKNEEEKYWFRHPEEWRKLQEELAIKREDERRLELERKWEEEARRMEERKRRDQEIEDKMRQERERQREIDRQKQRELELQQQLELDKQRELERQRETERQKELERQRVQERRRELEMQRQRQEKEEMERKKQEKELETQRELKRQRELDMEKQQEREREMEIQRQREEEEMERKRQEEELEIESQTEMEQGQADRFIDTAEESQPEDGNDGPVARDKSVRRRFLGWVNQKIKERHQRKIERTIEREENEGDEPYFQEFCQRNKGHRTAYQRCAECVPQLHDPPRTCLAVPVAWSEGPVVSPGPPVQDPLMERFHWVRHRWQHLVGLDAGRGWYTPAAPLSTKSPLDAQDAHRLTGKSRTVVAHCGPNLSEHRSTCKGYQGNRISTTKYSLLSFIPKNLFEQFHRAANLYFLFLVLLNWVPAVEAFQKEITMIPLAVVLTVIAIKDALEDYRRYRYDQKINDNITAVYCG</sequence>
<feature type="region of interest" description="Disordered" evidence="2">
    <location>
        <begin position="272"/>
        <end position="416"/>
    </location>
</feature>
<dbReference type="InterPro" id="IPR032631">
    <property type="entry name" value="P-type_ATPase_N"/>
</dbReference>
<feature type="domain" description="P-type ATPase N-terminal" evidence="3">
    <location>
        <begin position="829"/>
        <end position="884"/>
    </location>
</feature>